<dbReference type="GO" id="GO:0016837">
    <property type="term" value="F:carbon-oxygen lyase activity, acting on polysaccharides"/>
    <property type="evidence" value="ECO:0007669"/>
    <property type="project" value="TreeGrafter"/>
</dbReference>
<dbReference type="Pfam" id="PF18962">
    <property type="entry name" value="Por_Secre_tail"/>
    <property type="match status" value="1"/>
</dbReference>
<dbReference type="EMBL" id="LAPZ01000007">
    <property type="protein sequence ID" value="OSY87832.1"/>
    <property type="molecule type" value="Genomic_DNA"/>
</dbReference>
<dbReference type="SMART" id="SM00710">
    <property type="entry name" value="PbH1"/>
    <property type="match status" value="8"/>
</dbReference>
<organism evidence="7 8">
    <name type="scientific">Tenacibaculum holothuriorum</name>
    <dbReference type="NCBI Taxonomy" id="1635173"/>
    <lineage>
        <taxon>Bacteria</taxon>
        <taxon>Pseudomonadati</taxon>
        <taxon>Bacteroidota</taxon>
        <taxon>Flavobacteriia</taxon>
        <taxon>Flavobacteriales</taxon>
        <taxon>Flavobacteriaceae</taxon>
        <taxon>Tenacibaculum</taxon>
    </lineage>
</organism>
<dbReference type="AlphaFoldDB" id="A0A1Y2PBJ1"/>
<evidence type="ECO:0000256" key="2">
    <source>
        <dbReference type="ARBA" id="ARBA00022525"/>
    </source>
</evidence>
<dbReference type="OrthoDB" id="974771at2"/>
<feature type="signal peptide" evidence="4">
    <location>
        <begin position="1"/>
        <end position="19"/>
    </location>
</feature>
<dbReference type="NCBIfam" id="TIGR04183">
    <property type="entry name" value="Por_Secre_tail"/>
    <property type="match status" value="1"/>
</dbReference>
<dbReference type="PANTHER" id="PTHR40088:SF2">
    <property type="entry name" value="SECRETED SUGAR HYDROLASE"/>
    <property type="match status" value="1"/>
</dbReference>
<proteinExistence type="predicted"/>
<feature type="domain" description="Right handed beta helix" evidence="5">
    <location>
        <begin position="234"/>
        <end position="321"/>
    </location>
</feature>
<accession>A0A1Y2PBJ1</accession>
<dbReference type="Proteomes" id="UP000194221">
    <property type="component" value="Unassembled WGS sequence"/>
</dbReference>
<evidence type="ECO:0008006" key="9">
    <source>
        <dbReference type="Google" id="ProtNLM"/>
    </source>
</evidence>
<dbReference type="InterPro" id="IPR011050">
    <property type="entry name" value="Pectin_lyase_fold/virulence"/>
</dbReference>
<dbReference type="InterPro" id="IPR006626">
    <property type="entry name" value="PbH1"/>
</dbReference>
<dbReference type="PANTHER" id="PTHR40088">
    <property type="entry name" value="PECTATE LYASE (EUROFUNG)"/>
    <property type="match status" value="1"/>
</dbReference>
<dbReference type="NCBIfam" id="NF041518">
    <property type="entry name" value="choice_anch_Q"/>
    <property type="match status" value="1"/>
</dbReference>
<name>A0A1Y2PBJ1_9FLAO</name>
<dbReference type="InterPro" id="IPR012334">
    <property type="entry name" value="Pectin_lyas_fold"/>
</dbReference>
<dbReference type="InterPro" id="IPR059226">
    <property type="entry name" value="Choice_anch_Q_dom"/>
</dbReference>
<comment type="caution">
    <text evidence="7">The sequence shown here is derived from an EMBL/GenBank/DDBJ whole genome shotgun (WGS) entry which is preliminary data.</text>
</comment>
<keyword evidence="8" id="KW-1185">Reference proteome</keyword>
<dbReference type="RefSeq" id="WP_086030894.1">
    <property type="nucleotide sequence ID" value="NZ_LAPZ01000007.1"/>
</dbReference>
<feature type="chain" id="PRO_5012056443" description="Secretion system C-terminal sorting domain-containing protein" evidence="4">
    <location>
        <begin position="20"/>
        <end position="575"/>
    </location>
</feature>
<evidence type="ECO:0000256" key="1">
    <source>
        <dbReference type="ARBA" id="ARBA00004613"/>
    </source>
</evidence>
<evidence type="ECO:0000259" key="6">
    <source>
        <dbReference type="Pfam" id="PF18962"/>
    </source>
</evidence>
<keyword evidence="2" id="KW-0964">Secreted</keyword>
<dbReference type="InterPro" id="IPR039448">
    <property type="entry name" value="Beta_helix"/>
</dbReference>
<dbReference type="STRING" id="1635173.WH52_10440"/>
<dbReference type="InterPro" id="IPR026444">
    <property type="entry name" value="Secre_tail"/>
</dbReference>
<dbReference type="SUPFAM" id="SSF51126">
    <property type="entry name" value="Pectin lyase-like"/>
    <property type="match status" value="1"/>
</dbReference>
<protein>
    <recommendedName>
        <fullName evidence="9">Secretion system C-terminal sorting domain-containing protein</fullName>
    </recommendedName>
</protein>
<comment type="subcellular location">
    <subcellularLocation>
        <location evidence="1">Secreted</location>
    </subcellularLocation>
</comment>
<evidence type="ECO:0000313" key="7">
    <source>
        <dbReference type="EMBL" id="OSY87832.1"/>
    </source>
</evidence>
<evidence type="ECO:0000256" key="3">
    <source>
        <dbReference type="ARBA" id="ARBA00022729"/>
    </source>
</evidence>
<keyword evidence="3 4" id="KW-0732">Signal</keyword>
<dbReference type="Pfam" id="PF13229">
    <property type="entry name" value="Beta_helix"/>
    <property type="match status" value="1"/>
</dbReference>
<feature type="domain" description="Secretion system C-terminal sorting" evidence="6">
    <location>
        <begin position="501"/>
        <end position="568"/>
    </location>
</feature>
<dbReference type="Gene3D" id="2.160.20.10">
    <property type="entry name" value="Single-stranded right-handed beta-helix, Pectin lyase-like"/>
    <property type="match status" value="1"/>
</dbReference>
<reference evidence="7 8" key="1">
    <citation type="submission" date="2015-03" db="EMBL/GenBank/DDBJ databases">
        <title>Genome sequence of Tenacibaculum sp. S2-2, isolated from intestinal microbiota of sea cucumber, Apostichopus japonicas.</title>
        <authorList>
            <person name="Shao Z."/>
            <person name="Wang L."/>
            <person name="Li X."/>
        </authorList>
    </citation>
    <scope>NUCLEOTIDE SEQUENCE [LARGE SCALE GENOMIC DNA]</scope>
    <source>
        <strain evidence="7 8">S2-2</strain>
    </source>
</reference>
<evidence type="ECO:0000256" key="4">
    <source>
        <dbReference type="SAM" id="SignalP"/>
    </source>
</evidence>
<gene>
    <name evidence="7" type="ORF">WH52_10440</name>
</gene>
<sequence length="575" mass="64050">MKHLTILFCFFLATKALHSQTNYYVATNGNNNNNGSINQPWKTIQYGMDRLSPGDILNIRQGNYNEKLQVNKSGNSNNVITIKAYNSENVVVNGDSFNDKKSLFRSYNKGNFTVEGIHFTNCYSSDGLGAIFVDGYGENITINNCKFSNIAISRNKNASVNNSTNQPVISFIGNSSQQSLKNIKVTNSEIFDCRPGYSECLTITGNSDGFEFSNNKVYNNTNIGIDVIGNYNDSSNSNLDQARNGVIKNNLCYNNNSPYASAAGIYVDGGKNVTIENNILHHNDYGAEIGCEESGSASNIIFRNNVVYKNKDAGIALGGYNASTGGKVTNSKVINNTFYQNNTKGDGTGEILFSQFENSEISNNIFFLSNHNYLMSNSRNQPNLTFRYNLVFNPNGSNKINAYWNKKDLTGFSTILNQTPLQSSNFHKNPNFCNPSQYQFCLQNNSPAIDSGNPNYQPDANETDIDNQARLYNNVIDCGADEFHGTVLGNDDVTLENDFTIYPNPASDFIYIKFKNVVVYRVKIFNLLGSLVSSKTLETNSDNRINISSFSQGLYIMVFLNENGKKIKHHKFFKR</sequence>
<dbReference type="GO" id="GO:0005576">
    <property type="term" value="C:extracellular region"/>
    <property type="evidence" value="ECO:0007669"/>
    <property type="project" value="UniProtKB-SubCell"/>
</dbReference>
<evidence type="ECO:0000259" key="5">
    <source>
        <dbReference type="Pfam" id="PF13229"/>
    </source>
</evidence>
<dbReference type="InParanoid" id="A0A1Y2PBJ1"/>
<evidence type="ECO:0000313" key="8">
    <source>
        <dbReference type="Proteomes" id="UP000194221"/>
    </source>
</evidence>
<dbReference type="InterPro" id="IPR052052">
    <property type="entry name" value="Polysaccharide_Lyase_9"/>
</dbReference>